<dbReference type="SUPFAM" id="SSF56112">
    <property type="entry name" value="Protein kinase-like (PK-like)"/>
    <property type="match status" value="1"/>
</dbReference>
<dbReference type="EMBL" id="VLJV01000001">
    <property type="protein sequence ID" value="TWH21471.1"/>
    <property type="molecule type" value="Genomic_DNA"/>
</dbReference>
<accession>A0A660CJY1</accession>
<evidence type="ECO:0000313" key="2">
    <source>
        <dbReference type="EMBL" id="TWH21471.1"/>
    </source>
</evidence>
<dbReference type="RefSeq" id="WP_051758010.1">
    <property type="nucleotide sequence ID" value="NZ_JOIJ01000016.1"/>
</dbReference>
<dbReference type="InterPro" id="IPR011009">
    <property type="entry name" value="Kinase-like_dom_sf"/>
</dbReference>
<keyword evidence="3" id="KW-1185">Reference proteome</keyword>
<name>A0A660CJY1_9PSEU</name>
<dbReference type="Gene3D" id="3.90.1200.10">
    <property type="match status" value="1"/>
</dbReference>
<gene>
    <name evidence="2" type="ORF">JD82_03335</name>
</gene>
<protein>
    <recommendedName>
        <fullName evidence="1">Aminoglycoside phosphotransferase domain-containing protein</fullName>
    </recommendedName>
</protein>
<evidence type="ECO:0000313" key="3">
    <source>
        <dbReference type="Proteomes" id="UP000317303"/>
    </source>
</evidence>
<dbReference type="AlphaFoldDB" id="A0A660CJY1"/>
<organism evidence="2 3">
    <name type="scientific">Prauserella rugosa</name>
    <dbReference type="NCBI Taxonomy" id="43354"/>
    <lineage>
        <taxon>Bacteria</taxon>
        <taxon>Bacillati</taxon>
        <taxon>Actinomycetota</taxon>
        <taxon>Actinomycetes</taxon>
        <taxon>Pseudonocardiales</taxon>
        <taxon>Pseudonocardiaceae</taxon>
        <taxon>Prauserella</taxon>
    </lineage>
</organism>
<evidence type="ECO:0000259" key="1">
    <source>
        <dbReference type="Pfam" id="PF01636"/>
    </source>
</evidence>
<feature type="domain" description="Aminoglycoside phosphotransferase" evidence="1">
    <location>
        <begin position="161"/>
        <end position="315"/>
    </location>
</feature>
<sequence length="394" mass="42799">MSEEQWQPAEAELADLWAAVAEADGGLVHGSRITHRDVQRSSTTVAARVDVTGADGRRGAETFCASTSDRARGAMRMSDGHRELGVWRFPHDPALPGLAAAVDPDRMRALLARFGLPAQGLTVHVRAYRPLRRAVVELRTSTASVFVKALRPDKVEALHHMHRAAEGGIVPESLGWTGDGLLLLAGVGGRPLRRLLLSGNTIELERIDPGDIVGTLRALPAAFTEQGRRPGWADRARHYADVVARLHPDVGDRAHAVADAAESRPTWPDVPVHGDFYETQLLVSEGRLVGLLDLDTAGAGDPHDDPACLLGHLSVLAQVKPERAPVIDRFAQRCRREFDEHWDPAALRISAAAVVLSLAPGAHRTGGRRWRSVLEQRLELAEHWCRDAARSGPA</sequence>
<dbReference type="Pfam" id="PF01636">
    <property type="entry name" value="APH"/>
    <property type="match status" value="1"/>
</dbReference>
<dbReference type="OrthoDB" id="3837844at2"/>
<reference evidence="2 3" key="1">
    <citation type="submission" date="2019-07" db="EMBL/GenBank/DDBJ databases">
        <title>R&amp;d 2014.</title>
        <authorList>
            <person name="Klenk H.-P."/>
        </authorList>
    </citation>
    <scope>NUCLEOTIDE SEQUENCE [LARGE SCALE GENOMIC DNA]</scope>
    <source>
        <strain evidence="2 3">DSM 43194</strain>
    </source>
</reference>
<dbReference type="Proteomes" id="UP000317303">
    <property type="component" value="Unassembled WGS sequence"/>
</dbReference>
<comment type="caution">
    <text evidence="2">The sequence shown here is derived from an EMBL/GenBank/DDBJ whole genome shotgun (WGS) entry which is preliminary data.</text>
</comment>
<proteinExistence type="predicted"/>
<dbReference type="InterPro" id="IPR002575">
    <property type="entry name" value="Aminoglycoside_PTrfase"/>
</dbReference>